<dbReference type="Proteomes" id="UP000037043">
    <property type="component" value="Unassembled WGS sequence"/>
</dbReference>
<proteinExistence type="inferred from homology"/>
<accession>A0A0L6ZFH2</accession>
<name>A0A0L6ZFH2_9CLOT</name>
<reference evidence="4" key="1">
    <citation type="submission" date="2015-08" db="EMBL/GenBank/DDBJ databases">
        <title>Genome sequence of the strict anaerobe Clostridium homopropionicum LuHBu1 (DSM 5847T).</title>
        <authorList>
            <person name="Poehlein A."/>
            <person name="Beck M."/>
            <person name="Schiel-Bengelsdorf B."/>
            <person name="Bengelsdorf F.R."/>
            <person name="Daniel R."/>
            <person name="Duerre P."/>
        </authorList>
    </citation>
    <scope>NUCLEOTIDE SEQUENCE [LARGE SCALE GENOMIC DNA]</scope>
    <source>
        <strain evidence="4">DSM 5847</strain>
    </source>
</reference>
<dbReference type="InterPro" id="IPR053162">
    <property type="entry name" value="DnaD"/>
</dbReference>
<evidence type="ECO:0000259" key="2">
    <source>
        <dbReference type="Pfam" id="PF07261"/>
    </source>
</evidence>
<dbReference type="AlphaFoldDB" id="A0A0L6ZFH2"/>
<evidence type="ECO:0000313" key="3">
    <source>
        <dbReference type="EMBL" id="KOA21553.1"/>
    </source>
</evidence>
<comment type="similarity">
    <text evidence="1">Belongs to the DnaB/DnaD family.</text>
</comment>
<dbReference type="STRING" id="36844.SAMN04488501_13311"/>
<dbReference type="InterPro" id="IPR006343">
    <property type="entry name" value="DnaB/C_C"/>
</dbReference>
<sequence>MALYRQLQLSFWRDAFIMDLTPEEKFFYVYLLQCSNTKQCGIFELPKRAIEYETGYNRETVDKLLERFINYGKIEYCENTKEIMISNWIKYNFINSKNTILCINKELKEVKNKEFVDKFYSLCEKLEYPIEEIFKDIVGFQKKTRGLQGAYQDLGEEEIKKEIKKEEVKEEQIENLNLQLTSNAAAKDKTSDMADVVQVFNNNIHPITPIEYEKLKDWSVDIGCDAIILAIKEAVHHNARTMSYINSVLNNWFTIGLTSGEAVIAYQRDWKDKNKDKTSEIHFQGANADAYVYVE</sequence>
<dbReference type="RefSeq" id="WP_052219632.1">
    <property type="nucleotide sequence ID" value="NZ_LHUR01000004.1"/>
</dbReference>
<dbReference type="SUPFAM" id="SSF158499">
    <property type="entry name" value="DnaD domain-like"/>
    <property type="match status" value="1"/>
</dbReference>
<protein>
    <submittedName>
        <fullName evidence="3">Replication initiation and membrane attachment</fullName>
    </submittedName>
</protein>
<dbReference type="PANTHER" id="PTHR37293">
    <property type="entry name" value="PHAGE REPLICATION PROTEIN-RELATED"/>
    <property type="match status" value="1"/>
</dbReference>
<dbReference type="EMBL" id="LHUR01000004">
    <property type="protein sequence ID" value="KOA21553.1"/>
    <property type="molecule type" value="Genomic_DNA"/>
</dbReference>
<feature type="domain" description="DnaB/C C-terminal" evidence="2">
    <location>
        <begin position="198"/>
        <end position="267"/>
    </location>
</feature>
<gene>
    <name evidence="3" type="ORF">CLHOM_00120</name>
</gene>
<dbReference type="NCBIfam" id="TIGR01446">
    <property type="entry name" value="DnaD_dom"/>
    <property type="match status" value="1"/>
</dbReference>
<dbReference type="PANTHER" id="PTHR37293:SF5">
    <property type="entry name" value="DNA REPLICATION PROTEIN"/>
    <property type="match status" value="1"/>
</dbReference>
<dbReference type="PATRIC" id="fig|1121318.3.peg.12"/>
<keyword evidence="4" id="KW-1185">Reference proteome</keyword>
<dbReference type="InterPro" id="IPR034829">
    <property type="entry name" value="DnaD-like_sf"/>
</dbReference>
<dbReference type="Pfam" id="PF07261">
    <property type="entry name" value="DnaB_2"/>
    <property type="match status" value="1"/>
</dbReference>
<organism evidence="3 4">
    <name type="scientific">Clostridium homopropionicum DSM 5847</name>
    <dbReference type="NCBI Taxonomy" id="1121318"/>
    <lineage>
        <taxon>Bacteria</taxon>
        <taxon>Bacillati</taxon>
        <taxon>Bacillota</taxon>
        <taxon>Clostridia</taxon>
        <taxon>Eubacteriales</taxon>
        <taxon>Clostridiaceae</taxon>
        <taxon>Clostridium</taxon>
    </lineage>
</organism>
<evidence type="ECO:0000256" key="1">
    <source>
        <dbReference type="ARBA" id="ARBA00093462"/>
    </source>
</evidence>
<dbReference type="Gene3D" id="1.10.10.630">
    <property type="entry name" value="DnaD domain-like"/>
    <property type="match status" value="1"/>
</dbReference>
<evidence type="ECO:0000313" key="4">
    <source>
        <dbReference type="Proteomes" id="UP000037043"/>
    </source>
</evidence>
<comment type="caution">
    <text evidence="3">The sequence shown here is derived from an EMBL/GenBank/DDBJ whole genome shotgun (WGS) entry which is preliminary data.</text>
</comment>